<name>A0A4R5LKH9_9BURK</name>
<accession>A0A4R5LKH9</accession>
<keyword evidence="2" id="KW-0732">Signal</keyword>
<dbReference type="Proteomes" id="UP000295606">
    <property type="component" value="Unassembled WGS sequence"/>
</dbReference>
<proteinExistence type="predicted"/>
<dbReference type="EMBL" id="SMOD01000002">
    <property type="protein sequence ID" value="TDG10258.1"/>
    <property type="molecule type" value="Genomic_DNA"/>
</dbReference>
<organism evidence="3 4">
    <name type="scientific">Paraburkholderia guartelaensis</name>
    <dbReference type="NCBI Taxonomy" id="2546446"/>
    <lineage>
        <taxon>Bacteria</taxon>
        <taxon>Pseudomonadati</taxon>
        <taxon>Pseudomonadota</taxon>
        <taxon>Betaproteobacteria</taxon>
        <taxon>Burkholderiales</taxon>
        <taxon>Burkholderiaceae</taxon>
        <taxon>Paraburkholderia</taxon>
    </lineage>
</organism>
<feature type="chain" id="PRO_5020419561" evidence="2">
    <location>
        <begin position="21"/>
        <end position="64"/>
    </location>
</feature>
<protein>
    <submittedName>
        <fullName evidence="3">Uncharacterized protein</fullName>
    </submittedName>
</protein>
<evidence type="ECO:0000256" key="1">
    <source>
        <dbReference type="SAM" id="MobiDB-lite"/>
    </source>
</evidence>
<dbReference type="AlphaFoldDB" id="A0A4R5LKH9"/>
<comment type="caution">
    <text evidence="3">The sequence shown here is derived from an EMBL/GenBank/DDBJ whole genome shotgun (WGS) entry which is preliminary data.</text>
</comment>
<evidence type="ECO:0000313" key="4">
    <source>
        <dbReference type="Proteomes" id="UP000295606"/>
    </source>
</evidence>
<dbReference type="OrthoDB" id="9114236at2"/>
<evidence type="ECO:0000313" key="3">
    <source>
        <dbReference type="EMBL" id="TDG10258.1"/>
    </source>
</evidence>
<feature type="compositionally biased region" description="Polar residues" evidence="1">
    <location>
        <begin position="20"/>
        <end position="49"/>
    </location>
</feature>
<sequence length="64" mass="6653">MKLLKATILFAVLMPALSQAQSSMPTNDSAQSGSPGMQQMQNGNTSGNSECVGPHSYCNLFSGS</sequence>
<feature type="signal peptide" evidence="2">
    <location>
        <begin position="1"/>
        <end position="20"/>
    </location>
</feature>
<evidence type="ECO:0000256" key="2">
    <source>
        <dbReference type="SAM" id="SignalP"/>
    </source>
</evidence>
<gene>
    <name evidence="3" type="ORF">E1N52_02560</name>
</gene>
<dbReference type="RefSeq" id="WP_133179906.1">
    <property type="nucleotide sequence ID" value="NZ_SMOD01000002.1"/>
</dbReference>
<feature type="region of interest" description="Disordered" evidence="1">
    <location>
        <begin position="20"/>
        <end position="53"/>
    </location>
</feature>
<reference evidence="3 4" key="1">
    <citation type="submission" date="2019-03" db="EMBL/GenBank/DDBJ databases">
        <title>Paraburkholderia sp. isolated from native Mimosa gymnas in Guartela State Park, Brazil.</title>
        <authorList>
            <person name="Paulitsch F."/>
            <person name="Hungria M."/>
            <person name="Delamuta J.R.M."/>
            <person name="Ribeiro R.A."/>
            <person name="Dall'Agnol R."/>
            <person name="Silva J.S.B."/>
        </authorList>
    </citation>
    <scope>NUCLEOTIDE SEQUENCE [LARGE SCALE GENOMIC DNA]</scope>
    <source>
        <strain evidence="3 4">CNPSo 3008</strain>
    </source>
</reference>